<dbReference type="PROSITE" id="PS50914">
    <property type="entry name" value="BON"/>
    <property type="match status" value="1"/>
</dbReference>
<keyword evidence="3" id="KW-1185">Reference proteome</keyword>
<sequence length="106" mass="12047">MGELEWAYQRDAAKRTVEYLEGVKGVTNNIKLKQPLIETQDIQQKIKKAFERSAFIDAENIAVAINDHKVILSGKVHSLSEKNQAERVTFNAPGVYVVKNELEVEY</sequence>
<gene>
    <name evidence="2" type="ORF">SAMN04489796_102292</name>
</gene>
<feature type="domain" description="BON" evidence="1">
    <location>
        <begin position="38"/>
        <end position="106"/>
    </location>
</feature>
<dbReference type="PANTHER" id="PTHR34606:SF15">
    <property type="entry name" value="BON DOMAIN-CONTAINING PROTEIN"/>
    <property type="match status" value="1"/>
</dbReference>
<organism evidence="2 3">
    <name type="scientific">Winogradskyella thalassocola</name>
    <dbReference type="NCBI Taxonomy" id="262004"/>
    <lineage>
        <taxon>Bacteria</taxon>
        <taxon>Pseudomonadati</taxon>
        <taxon>Bacteroidota</taxon>
        <taxon>Flavobacteriia</taxon>
        <taxon>Flavobacteriales</taxon>
        <taxon>Flavobacteriaceae</taxon>
        <taxon>Winogradskyella</taxon>
    </lineage>
</organism>
<evidence type="ECO:0000313" key="2">
    <source>
        <dbReference type="EMBL" id="SDH30789.1"/>
    </source>
</evidence>
<dbReference type="Proteomes" id="UP000199492">
    <property type="component" value="Unassembled WGS sequence"/>
</dbReference>
<evidence type="ECO:0000259" key="1">
    <source>
        <dbReference type="PROSITE" id="PS50914"/>
    </source>
</evidence>
<proteinExistence type="predicted"/>
<name>A0A1G8BC55_9FLAO</name>
<dbReference type="STRING" id="262004.SAMN04489796_102292"/>
<dbReference type="Pfam" id="PF04972">
    <property type="entry name" value="BON"/>
    <property type="match status" value="2"/>
</dbReference>
<dbReference type="EMBL" id="FNCZ01000002">
    <property type="protein sequence ID" value="SDH30789.1"/>
    <property type="molecule type" value="Genomic_DNA"/>
</dbReference>
<accession>A0A1G8BC55</accession>
<dbReference type="InterPro" id="IPR007055">
    <property type="entry name" value="BON_dom"/>
</dbReference>
<dbReference type="PANTHER" id="PTHR34606">
    <property type="entry name" value="BON DOMAIN-CONTAINING PROTEIN"/>
    <property type="match status" value="1"/>
</dbReference>
<protein>
    <submittedName>
        <fullName evidence="2">BON domain-containing protein</fullName>
    </submittedName>
</protein>
<dbReference type="InterPro" id="IPR051686">
    <property type="entry name" value="Lipoprotein_DolP"/>
</dbReference>
<evidence type="ECO:0000313" key="3">
    <source>
        <dbReference type="Proteomes" id="UP000199492"/>
    </source>
</evidence>
<dbReference type="AlphaFoldDB" id="A0A1G8BC55"/>
<dbReference type="Gene3D" id="3.30.1340.30">
    <property type="match status" value="2"/>
</dbReference>
<reference evidence="3" key="1">
    <citation type="submission" date="2016-10" db="EMBL/GenBank/DDBJ databases">
        <authorList>
            <person name="Varghese N."/>
            <person name="Submissions S."/>
        </authorList>
    </citation>
    <scope>NUCLEOTIDE SEQUENCE [LARGE SCALE GENOMIC DNA]</scope>
    <source>
        <strain evidence="3">DSM 15363</strain>
    </source>
</reference>